<dbReference type="InterPro" id="IPR038293">
    <property type="entry name" value="ATPase_inh_sub_z_sf"/>
</dbReference>
<evidence type="ECO:0000313" key="2">
    <source>
        <dbReference type="Proteomes" id="UP000558192"/>
    </source>
</evidence>
<organism evidence="1 2">
    <name type="scientific">Sphingomonas kaistensis</name>
    <dbReference type="NCBI Taxonomy" id="298708"/>
    <lineage>
        <taxon>Bacteria</taxon>
        <taxon>Pseudomonadati</taxon>
        <taxon>Pseudomonadota</taxon>
        <taxon>Alphaproteobacteria</taxon>
        <taxon>Sphingomonadales</taxon>
        <taxon>Sphingomonadaceae</taxon>
        <taxon>Sphingomonas</taxon>
    </lineage>
</organism>
<dbReference type="Proteomes" id="UP000558192">
    <property type="component" value="Unassembled WGS sequence"/>
</dbReference>
<evidence type="ECO:0000313" key="1">
    <source>
        <dbReference type="EMBL" id="NJC05412.1"/>
    </source>
</evidence>
<keyword evidence="2" id="KW-1185">Reference proteome</keyword>
<evidence type="ECO:0008006" key="3">
    <source>
        <dbReference type="Google" id="ProtNLM"/>
    </source>
</evidence>
<accession>A0A7X5Y5D2</accession>
<comment type="caution">
    <text evidence="1">The sequence shown here is derived from an EMBL/GenBank/DDBJ whole genome shotgun (WGS) entry which is preliminary data.</text>
</comment>
<dbReference type="InterPro" id="IPR009945">
    <property type="entry name" value="ATPase_inh_sub_z"/>
</dbReference>
<protein>
    <recommendedName>
        <fullName evidence="3">DUF1476 domain-containing protein</fullName>
    </recommendedName>
</protein>
<sequence>MTTFDDRERAFETKFAHDEEMKFRVIARRNKLLGHWAAGLMKLSAVEAEAYAKDVVRADFEEAGDEDVIRKILGDLTAADIEMDEAQIRQQLADKTVEARRQLMEAQG</sequence>
<dbReference type="AlphaFoldDB" id="A0A7X5Y5D2"/>
<reference evidence="1 2" key="1">
    <citation type="submission" date="2020-03" db="EMBL/GenBank/DDBJ databases">
        <title>Genomic Encyclopedia of Type Strains, Phase IV (KMG-IV): sequencing the most valuable type-strain genomes for metagenomic binning, comparative biology and taxonomic classification.</title>
        <authorList>
            <person name="Goeker M."/>
        </authorList>
    </citation>
    <scope>NUCLEOTIDE SEQUENCE [LARGE SCALE GENOMIC DNA]</scope>
    <source>
        <strain evidence="1 2">DSM 16846</strain>
    </source>
</reference>
<dbReference type="EMBL" id="JAATJC010000001">
    <property type="protein sequence ID" value="NJC05412.1"/>
    <property type="molecule type" value="Genomic_DNA"/>
</dbReference>
<dbReference type="Gene3D" id="1.10.790.20">
    <property type="entry name" value="Domain of unknown function DUF1476"/>
    <property type="match status" value="1"/>
</dbReference>
<gene>
    <name evidence="1" type="ORF">GGQ97_001205</name>
</gene>
<proteinExistence type="predicted"/>
<name>A0A7X5Y5D2_9SPHN</name>
<dbReference type="RefSeq" id="WP_168068110.1">
    <property type="nucleotide sequence ID" value="NZ_JAATJC010000001.1"/>
</dbReference>
<dbReference type="Pfam" id="PF07345">
    <property type="entry name" value="ATPaseInh_sub_z"/>
    <property type="match status" value="1"/>
</dbReference>
<dbReference type="PIRSF" id="PIRSF031780">
    <property type="entry name" value="UCP031780"/>
    <property type="match status" value="1"/>
</dbReference>